<keyword evidence="3" id="KW-1185">Reference proteome</keyword>
<dbReference type="OrthoDB" id="546805at2759"/>
<dbReference type="Gene3D" id="3.30.70.1230">
    <property type="entry name" value="Nucleotide cyclase"/>
    <property type="match status" value="1"/>
</dbReference>
<comment type="caution">
    <text evidence="2">The sequence shown here is derived from an EMBL/GenBank/DDBJ whole genome shotgun (WGS) entry which is preliminary data.</text>
</comment>
<evidence type="ECO:0000313" key="3">
    <source>
        <dbReference type="Proteomes" id="UP000075714"/>
    </source>
</evidence>
<reference evidence="3" key="1">
    <citation type="journal article" date="2016" name="Nat. Commun.">
        <title>The Gonium pectorale genome demonstrates co-option of cell cycle regulation during the evolution of multicellularity.</title>
        <authorList>
            <person name="Hanschen E.R."/>
            <person name="Marriage T.N."/>
            <person name="Ferris P.J."/>
            <person name="Hamaji T."/>
            <person name="Toyoda A."/>
            <person name="Fujiyama A."/>
            <person name="Neme R."/>
            <person name="Noguchi H."/>
            <person name="Minakuchi Y."/>
            <person name="Suzuki M."/>
            <person name="Kawai-Toyooka H."/>
            <person name="Smith D.R."/>
            <person name="Sparks H."/>
            <person name="Anderson J."/>
            <person name="Bakaric R."/>
            <person name="Luria V."/>
            <person name="Karger A."/>
            <person name="Kirschner M.W."/>
            <person name="Durand P.M."/>
            <person name="Michod R.E."/>
            <person name="Nozaki H."/>
            <person name="Olson B.J."/>
        </authorList>
    </citation>
    <scope>NUCLEOTIDE SEQUENCE [LARGE SCALE GENOMIC DNA]</scope>
    <source>
        <strain evidence="3">NIES-2863</strain>
    </source>
</reference>
<gene>
    <name evidence="2" type="ORF">GPECTOR_2g1584</name>
</gene>
<dbReference type="InterPro" id="IPR029787">
    <property type="entry name" value="Nucleotide_cyclase"/>
</dbReference>
<proteinExistence type="predicted"/>
<dbReference type="EMBL" id="LSYV01000003">
    <property type="protein sequence ID" value="KXZ56032.1"/>
    <property type="molecule type" value="Genomic_DNA"/>
</dbReference>
<dbReference type="PANTHER" id="PTHR43081:SF1">
    <property type="entry name" value="ADENYLATE CYCLASE, TERMINAL-DIFFERENTIATION SPECIFIC"/>
    <property type="match status" value="1"/>
</dbReference>
<organism evidence="2 3">
    <name type="scientific">Gonium pectorale</name>
    <name type="common">Green alga</name>
    <dbReference type="NCBI Taxonomy" id="33097"/>
    <lineage>
        <taxon>Eukaryota</taxon>
        <taxon>Viridiplantae</taxon>
        <taxon>Chlorophyta</taxon>
        <taxon>core chlorophytes</taxon>
        <taxon>Chlorophyceae</taxon>
        <taxon>CS clade</taxon>
        <taxon>Chlamydomonadales</taxon>
        <taxon>Volvocaceae</taxon>
        <taxon>Gonium</taxon>
    </lineage>
</organism>
<dbReference type="AlphaFoldDB" id="A0A150H245"/>
<evidence type="ECO:0008006" key="4">
    <source>
        <dbReference type="Google" id="ProtNLM"/>
    </source>
</evidence>
<dbReference type="SUPFAM" id="SSF55073">
    <property type="entry name" value="Nucleotide cyclase"/>
    <property type="match status" value="1"/>
</dbReference>
<evidence type="ECO:0000256" key="1">
    <source>
        <dbReference type="SAM" id="MobiDB-lite"/>
    </source>
</evidence>
<evidence type="ECO:0000313" key="2">
    <source>
        <dbReference type="EMBL" id="KXZ56032.1"/>
    </source>
</evidence>
<accession>A0A150H245</accession>
<feature type="region of interest" description="Disordered" evidence="1">
    <location>
        <begin position="183"/>
        <end position="211"/>
    </location>
</feature>
<sequence length="353" mass="36660">MVLLSSATLEQLARPGGGSAPAPAPASRDVAHLLLHMGLHVTKAGPDPVALYMAESRELLPRLALLGPQPSDWVRSSEQLEPAVLDAPMGEVTLAAVTVVGLPTLMAWDKAVTEEALATFRRVAVTDCLWRVGGHLVEEGQGRLLAAFGHPYDAIRWVTTCEPALKAADWSTALLEHELAEEVAAGGSGPGSAEGGEAASGRHMADDGADPDPSRLVFRGLRIKAAVDCGSVRSDLQPSTGRMTYRGGLGGAVQRIIAHITTGQVVCTSRAWHGYTAAAELLASTGSPPPPEGDVAAAPLGVRSLRGARDKVELWSVWLEAGDLDGSEAGSLFGSQELVFRGGAQLLSEAAGP</sequence>
<dbReference type="InterPro" id="IPR050697">
    <property type="entry name" value="Adenylyl/Guanylyl_Cyclase_3/4"/>
</dbReference>
<dbReference type="PANTHER" id="PTHR43081">
    <property type="entry name" value="ADENYLATE CYCLASE, TERMINAL-DIFFERENTIATION SPECIFIC-RELATED"/>
    <property type="match status" value="1"/>
</dbReference>
<dbReference type="Proteomes" id="UP000075714">
    <property type="component" value="Unassembled WGS sequence"/>
</dbReference>
<name>A0A150H245_GONPE</name>
<protein>
    <recommendedName>
        <fullName evidence="4">Guanylate cyclase domain-containing protein</fullName>
    </recommendedName>
</protein>